<comment type="similarity">
    <text evidence="1 4">Belongs to the aldehyde dehydrogenase family.</text>
</comment>
<evidence type="ECO:0000313" key="6">
    <source>
        <dbReference type="EMBL" id="CCJ54160.1"/>
    </source>
</evidence>
<dbReference type="EMBL" id="HE965806">
    <property type="protein sequence ID" value="CCJ54160.1"/>
    <property type="molecule type" value="Genomic_DNA"/>
</dbReference>
<accession>A0A0C6P6D7</accession>
<keyword evidence="2 4" id="KW-0560">Oxidoreductase</keyword>
<evidence type="ECO:0000259" key="5">
    <source>
        <dbReference type="Pfam" id="PF00171"/>
    </source>
</evidence>
<evidence type="ECO:0000256" key="2">
    <source>
        <dbReference type="ARBA" id="ARBA00023002"/>
    </source>
</evidence>
<dbReference type="OrthoDB" id="6187633at2"/>
<dbReference type="RefSeq" id="WP_015064368.1">
    <property type="nucleotide sequence ID" value="NC_019382.1"/>
</dbReference>
<organism evidence="6 7">
    <name type="scientific">Bordetella bronchiseptica 253</name>
    <dbReference type="NCBI Taxonomy" id="568707"/>
    <lineage>
        <taxon>Bacteria</taxon>
        <taxon>Pseudomonadati</taxon>
        <taxon>Pseudomonadota</taxon>
        <taxon>Betaproteobacteria</taxon>
        <taxon>Burkholderiales</taxon>
        <taxon>Alcaligenaceae</taxon>
        <taxon>Bordetella</taxon>
    </lineage>
</organism>
<dbReference type="GO" id="GO:0016620">
    <property type="term" value="F:oxidoreductase activity, acting on the aldehyde or oxo group of donors, NAD or NADP as acceptor"/>
    <property type="evidence" value="ECO:0007669"/>
    <property type="project" value="InterPro"/>
</dbReference>
<dbReference type="InterPro" id="IPR016163">
    <property type="entry name" value="Ald_DH_C"/>
</dbReference>
<dbReference type="PROSITE" id="PS00070">
    <property type="entry name" value="ALDEHYDE_DEHYDR_CYS"/>
    <property type="match status" value="1"/>
</dbReference>
<dbReference type="PANTHER" id="PTHR11699">
    <property type="entry name" value="ALDEHYDE DEHYDROGENASE-RELATED"/>
    <property type="match status" value="1"/>
</dbReference>
<name>A0A0C6P6D7_BORBO</name>
<dbReference type="Pfam" id="PF00171">
    <property type="entry name" value="Aldedh"/>
    <property type="match status" value="1"/>
</dbReference>
<dbReference type="Gene3D" id="3.40.309.10">
    <property type="entry name" value="Aldehyde Dehydrogenase, Chain A, domain 2"/>
    <property type="match status" value="1"/>
</dbReference>
<dbReference type="Proteomes" id="UP000007564">
    <property type="component" value="Chromosome"/>
</dbReference>
<dbReference type="HOGENOM" id="CLU_005391_1_0_4"/>
<dbReference type="PROSITE" id="PS00687">
    <property type="entry name" value="ALDEHYDE_DEHYDR_GLU"/>
    <property type="match status" value="1"/>
</dbReference>
<dbReference type="Gene3D" id="3.40.605.10">
    <property type="entry name" value="Aldehyde Dehydrogenase, Chain A, domain 1"/>
    <property type="match status" value="1"/>
</dbReference>
<feature type="active site" evidence="3">
    <location>
        <position position="245"/>
    </location>
</feature>
<evidence type="ECO:0000256" key="3">
    <source>
        <dbReference type="PROSITE-ProRule" id="PRU10007"/>
    </source>
</evidence>
<dbReference type="AlphaFoldDB" id="A0A0C6P6D7"/>
<sequence>MSTQYRSFVAGQWQDGGEPVALYNPSDLQEEAGVYMHAPVEMVNQAVRAAEEALDAWRGLHAMARSRLLDGIADGLVRRRDELAMAIAREQGKPLRDALAEATRAADIFRYFASETIRQKGYTYASIRPGVRVEVQRNPVGVVALVTPWNFPVVIPAWKAAAALAYGNTVVMKPSEIAPCGAWILADVMREAGLPAGVFNLVLGAGQAGAALVAHEAVAAVSFTGSVATGKRIAAAAAGKRIQLEMGGKNPLIVLDDADLDTAVACAIDGAFLYAGQRCTASSRIIVTEGIHAAFAERLLAQTASLAVGHALDEATVIGPVVNAEQFEKNRRYADLARQEGGTVAGGRALSRPTRGHYFEPCLVTGLDNSATVCREEVFGPFACVLTARDYEHALAIANDTPFGLSSGLCTTSMKHAQHFKAHTKSGLASINTSTSGVDFHVPFGGNGASSYGPREQGEFAIEFFTTLRTVYIGD</sequence>
<dbReference type="CDD" id="cd07097">
    <property type="entry name" value="ALDH_KGSADH-YcbD"/>
    <property type="match status" value="1"/>
</dbReference>
<dbReference type="InterPro" id="IPR016162">
    <property type="entry name" value="Ald_DH_N"/>
</dbReference>
<dbReference type="InterPro" id="IPR015590">
    <property type="entry name" value="Aldehyde_DH_dom"/>
</dbReference>
<dbReference type="InterPro" id="IPR029510">
    <property type="entry name" value="Ald_DH_CS_GLU"/>
</dbReference>
<dbReference type="InterPro" id="IPR016160">
    <property type="entry name" value="Ald_DH_CS_CYS"/>
</dbReference>
<dbReference type="SUPFAM" id="SSF53720">
    <property type="entry name" value="ALDH-like"/>
    <property type="match status" value="1"/>
</dbReference>
<reference evidence="6 7" key="1">
    <citation type="journal article" date="2012" name="BMC Genomics">
        <title>Comparative genomics of the classical Bordetella subspecies: the evolution and exchange of virulence-associated diversity amongst closely related pathogens.</title>
        <authorList>
            <person name="Park J."/>
            <person name="Zhang Y."/>
            <person name="Buboltz A.M."/>
            <person name="Zhang X."/>
            <person name="Schuster S.C."/>
            <person name="Ahuja U."/>
            <person name="Liu M."/>
            <person name="Miller J.F."/>
            <person name="Sebaihia M."/>
            <person name="Bentley S.D."/>
            <person name="Parkhill J."/>
            <person name="Harvill E.T."/>
        </authorList>
    </citation>
    <scope>NUCLEOTIDE SEQUENCE [LARGE SCALE GENOMIC DNA]</scope>
    <source>
        <strain evidence="6 7">253</strain>
    </source>
</reference>
<protein>
    <submittedName>
        <fullName evidence="6">Probable aldehyde dehydrogenase</fullName>
    </submittedName>
</protein>
<dbReference type="InterPro" id="IPR016161">
    <property type="entry name" value="Ald_DH/histidinol_DH"/>
</dbReference>
<evidence type="ECO:0000256" key="4">
    <source>
        <dbReference type="RuleBase" id="RU003345"/>
    </source>
</evidence>
<evidence type="ECO:0000256" key="1">
    <source>
        <dbReference type="ARBA" id="ARBA00009986"/>
    </source>
</evidence>
<dbReference type="KEGG" id="bbh:BN112_2243"/>
<dbReference type="FunFam" id="3.40.605.10:FF:000007">
    <property type="entry name" value="NAD/NADP-dependent betaine aldehyde dehydrogenase"/>
    <property type="match status" value="1"/>
</dbReference>
<gene>
    <name evidence="6" type="ORF">BN112_2243</name>
</gene>
<evidence type="ECO:0000313" key="7">
    <source>
        <dbReference type="Proteomes" id="UP000007564"/>
    </source>
</evidence>
<feature type="domain" description="Aldehyde dehydrogenase" evidence="5">
    <location>
        <begin position="18"/>
        <end position="471"/>
    </location>
</feature>
<proteinExistence type="inferred from homology"/>